<evidence type="ECO:0000313" key="2">
    <source>
        <dbReference type="Proteomes" id="UP000036959"/>
    </source>
</evidence>
<comment type="caution">
    <text evidence="1">The sequence shown here is derived from an EMBL/GenBank/DDBJ whole genome shotgun (WGS) entry which is preliminary data.</text>
</comment>
<proteinExistence type="predicted"/>
<dbReference type="PATRIC" id="fig|242163.4.peg.6150"/>
<sequence length="435" mass="48773">MSSFHPTAYTSAADALAAALRIRESGDWSALERFCIDALQHFPHDIELSWQLSHCHWLRYDGAASEAVMRACLAHHPESAQVKHAIAFYLLEQARYNEAEAMYRESSALDPEQMGVALDLADLELRRGAWRDGWTRFLRRLDRTRDTSSVVRVMEALAPRWRGEPLAGKRIVVYSELGLGDDLQFVRLYPRFAAAVKQLGAQPLLAVRAPLQPLIERFVPDCVTVETHDFDAIDFTIGMMSMPYWLGLSPAEIDGRPYLDAEPSLVQTWRDRLADDGRERLRVGIVWAGSPTHRRDSQRSIPVDALAPLWQLSGVTFYPVAPGRDADIARMRAAGADIVDVTQHYREHFHDSAALVTALDALVTIDSSPLHLGGALGRPVLAMIDRASHWCWGTGETQPWYDSVRLVRQQKAGDWTPVVARVAADLAQRAAIKRR</sequence>
<reference evidence="2" key="1">
    <citation type="submission" date="2015-06" db="EMBL/GenBank/DDBJ databases">
        <title>Comparative genomics of Burkholderia leaf nodule symbionts.</title>
        <authorList>
            <person name="Carlier A."/>
            <person name="Eberl L."/>
            <person name="Pinto-Carbo M."/>
        </authorList>
    </citation>
    <scope>NUCLEOTIDE SEQUENCE [LARGE SCALE GENOMIC DNA]</scope>
    <source>
        <strain evidence="2">UZHbot4</strain>
    </source>
</reference>
<keyword evidence="2" id="KW-1185">Reference proteome</keyword>
<dbReference type="RefSeq" id="WP_050452042.1">
    <property type="nucleotide sequence ID" value="NZ_LFJJ01000007.1"/>
</dbReference>
<dbReference type="Gene3D" id="3.40.50.2000">
    <property type="entry name" value="Glycogen Phosphorylase B"/>
    <property type="match status" value="1"/>
</dbReference>
<dbReference type="InterPro" id="IPR011990">
    <property type="entry name" value="TPR-like_helical_dom_sf"/>
</dbReference>
<dbReference type="OrthoDB" id="9814129at2"/>
<dbReference type="EMBL" id="LFJJ01000007">
    <property type="protein sequence ID" value="KND62007.1"/>
    <property type="molecule type" value="Genomic_DNA"/>
</dbReference>
<dbReference type="SUPFAM" id="SSF53756">
    <property type="entry name" value="UDP-Glycosyltransferase/glycogen phosphorylase"/>
    <property type="match status" value="1"/>
</dbReference>
<dbReference type="Gene3D" id="1.25.40.10">
    <property type="entry name" value="Tetratricopeptide repeat domain"/>
    <property type="match status" value="1"/>
</dbReference>
<accession>A0A0L0MH32</accession>
<dbReference type="Proteomes" id="UP000036959">
    <property type="component" value="Unassembled WGS sequence"/>
</dbReference>
<dbReference type="AlphaFoldDB" id="A0A0L0MH32"/>
<protein>
    <submittedName>
        <fullName evidence="1">TPR repeat</fullName>
    </submittedName>
</protein>
<organism evidence="1 2">
    <name type="scientific">Candidatus Burkholderia verschuerenii</name>
    <dbReference type="NCBI Taxonomy" id="242163"/>
    <lineage>
        <taxon>Bacteria</taxon>
        <taxon>Pseudomonadati</taxon>
        <taxon>Pseudomonadota</taxon>
        <taxon>Betaproteobacteria</taxon>
        <taxon>Burkholderiales</taxon>
        <taxon>Burkholderiaceae</taxon>
        <taxon>Burkholderia</taxon>
    </lineage>
</organism>
<evidence type="ECO:0000313" key="1">
    <source>
        <dbReference type="EMBL" id="KND62007.1"/>
    </source>
</evidence>
<gene>
    <name evidence="1" type="ORF">BVER_02226c</name>
</gene>
<name>A0A0L0MH32_9BURK</name>
<dbReference type="SUPFAM" id="SSF48452">
    <property type="entry name" value="TPR-like"/>
    <property type="match status" value="1"/>
</dbReference>